<gene>
    <name evidence="1" type="ORF">DFP90_103375</name>
</gene>
<sequence>MPPNVINSQKDFGSARLLGNQRKRRMGGCLIPAKLFIIRVTDESDYGAVIVSASYRTDIPAFYAPWFLNRLRACEVFVKNPYGGRDYRVSLAPDDVDGVVFWTRNMAPLMAELDLVREVAPFIVQFTMTNYPRALETSVIAADRAIADMRALAGRFGARSVVWRYDPVVVTDLTPPEWHLENFAGLAARMEGVTDEVVLSFVHLYSKTKRNMDQAARSGGFGWRDPEVAEKRSLLAKLAGIAKRHGMAATLCSQPDLLADGMTGAACIDANRLADLGGQSFKSRQKGNRAGCLCAESRDIGRYDSCPHGCAYCYATRNRATAKKSYAGHNEDIICL</sequence>
<keyword evidence="2" id="KW-1185">Reference proteome</keyword>
<dbReference type="Pfam" id="PF08902">
    <property type="entry name" value="DUF1848"/>
    <property type="match status" value="1"/>
</dbReference>
<evidence type="ECO:0000313" key="2">
    <source>
        <dbReference type="Proteomes" id="UP000256845"/>
    </source>
</evidence>
<reference evidence="1 2" key="1">
    <citation type="submission" date="2018-07" db="EMBL/GenBank/DDBJ databases">
        <title>Genomic Encyclopedia of Type Strains, Phase III (KMG-III): the genomes of soil and plant-associated and newly described type strains.</title>
        <authorList>
            <person name="Whitman W."/>
        </authorList>
    </citation>
    <scope>NUCLEOTIDE SEQUENCE [LARGE SCALE GENOMIC DNA]</scope>
    <source>
        <strain evidence="1 2">CECT 8488</strain>
    </source>
</reference>
<name>A0A3D9HQ17_9PROT</name>
<evidence type="ECO:0000313" key="1">
    <source>
        <dbReference type="EMBL" id="RED51572.1"/>
    </source>
</evidence>
<organism evidence="1 2">
    <name type="scientific">Aestuariispira insulae</name>
    <dbReference type="NCBI Taxonomy" id="1461337"/>
    <lineage>
        <taxon>Bacteria</taxon>
        <taxon>Pseudomonadati</taxon>
        <taxon>Pseudomonadota</taxon>
        <taxon>Alphaproteobacteria</taxon>
        <taxon>Rhodospirillales</taxon>
        <taxon>Kiloniellaceae</taxon>
        <taxon>Aestuariispira</taxon>
    </lineage>
</organism>
<dbReference type="AlphaFoldDB" id="A0A3D9HQ17"/>
<proteinExistence type="predicted"/>
<dbReference type="InterPro" id="IPR014998">
    <property type="entry name" value="DUF1848"/>
</dbReference>
<accession>A0A3D9HQ17</accession>
<dbReference type="Proteomes" id="UP000256845">
    <property type="component" value="Unassembled WGS sequence"/>
</dbReference>
<protein>
    <submittedName>
        <fullName evidence="1">Uncharacterized protein DUF1848</fullName>
    </submittedName>
</protein>
<dbReference type="EMBL" id="QRDW01000003">
    <property type="protein sequence ID" value="RED51572.1"/>
    <property type="molecule type" value="Genomic_DNA"/>
</dbReference>
<comment type="caution">
    <text evidence="1">The sequence shown here is derived from an EMBL/GenBank/DDBJ whole genome shotgun (WGS) entry which is preliminary data.</text>
</comment>